<comment type="subcellular location">
    <subcellularLocation>
        <location evidence="1">Cell membrane</location>
        <topology evidence="1">Multi-pass membrane protein</topology>
    </subcellularLocation>
</comment>
<dbReference type="InterPro" id="IPR050171">
    <property type="entry name" value="MFS_Transporters"/>
</dbReference>
<evidence type="ECO:0000256" key="5">
    <source>
        <dbReference type="ARBA" id="ARBA00022989"/>
    </source>
</evidence>
<keyword evidence="5 7" id="KW-1133">Transmembrane helix</keyword>
<feature type="transmembrane region" description="Helical" evidence="7">
    <location>
        <begin position="75"/>
        <end position="94"/>
    </location>
</feature>
<gene>
    <name evidence="9" type="ORF">SOV92_03025</name>
</gene>
<organism evidence="9 10">
    <name type="scientific">Pectobacterium brasiliense</name>
    <dbReference type="NCBI Taxonomy" id="180957"/>
    <lineage>
        <taxon>Bacteria</taxon>
        <taxon>Pseudomonadati</taxon>
        <taxon>Pseudomonadota</taxon>
        <taxon>Gammaproteobacteria</taxon>
        <taxon>Enterobacterales</taxon>
        <taxon>Pectobacteriaceae</taxon>
        <taxon>Pectobacterium</taxon>
    </lineage>
</organism>
<feature type="transmembrane region" description="Helical" evidence="7">
    <location>
        <begin position="41"/>
        <end position="63"/>
    </location>
</feature>
<dbReference type="AlphaFoldDB" id="A0AAW9GZ94"/>
<feature type="domain" description="Major facilitator superfamily (MFS) profile" evidence="8">
    <location>
        <begin position="1"/>
        <end position="390"/>
    </location>
</feature>
<evidence type="ECO:0000256" key="1">
    <source>
        <dbReference type="ARBA" id="ARBA00004651"/>
    </source>
</evidence>
<accession>A0AAW9GZ94</accession>
<keyword evidence="6 7" id="KW-0472">Membrane</keyword>
<sequence>MTYSGNKTTFFSAAFSLISIFAASATPIPLYRQYQQIDSVSYYELSLSSVVYFVGAVTALVVFGRLSDHFGRRNISVISLLLSVAAMLSLLQVHSAAPLLMGRLLQGLSCGLASTALAAWVVDCARSVPGWLVPAVVSCGPMTGLTAGGIVSGILVEYGPLPRQMPFFLVLLLLIICIAALGKAHETVEKKPGALVSLIPRFALPHDAKVAFPRAAVTFVCTWALGGFFQAFGPAMASEQLNSSNAVAAAMVFASIMAPAAIGALIAGKMNALAAQRAGMLSFALFVLILLFTLRVHALNAFLLASILAGIAQGVVLTGSIRTMVDKVDLADRASVLSVIYATSYTGAAVPTLIAGYFSSVLGLFWVATGYGALALMGALLILVLKPKTGDDLYDR</sequence>
<dbReference type="Pfam" id="PF07690">
    <property type="entry name" value="MFS_1"/>
    <property type="match status" value="1"/>
</dbReference>
<feature type="transmembrane region" description="Helical" evidence="7">
    <location>
        <begin position="100"/>
        <end position="122"/>
    </location>
</feature>
<keyword evidence="2" id="KW-0813">Transport</keyword>
<keyword evidence="3" id="KW-1003">Cell membrane</keyword>
<keyword evidence="4 7" id="KW-0812">Transmembrane</keyword>
<feature type="transmembrane region" description="Helical" evidence="7">
    <location>
        <begin position="167"/>
        <end position="184"/>
    </location>
</feature>
<evidence type="ECO:0000256" key="7">
    <source>
        <dbReference type="SAM" id="Phobius"/>
    </source>
</evidence>
<feature type="transmembrane region" description="Helical" evidence="7">
    <location>
        <begin position="131"/>
        <end position="155"/>
    </location>
</feature>
<dbReference type="PANTHER" id="PTHR23517">
    <property type="entry name" value="RESISTANCE PROTEIN MDTM, PUTATIVE-RELATED-RELATED"/>
    <property type="match status" value="1"/>
</dbReference>
<dbReference type="Gene3D" id="1.20.1250.20">
    <property type="entry name" value="MFS general substrate transporter like domains"/>
    <property type="match status" value="2"/>
</dbReference>
<evidence type="ECO:0000256" key="6">
    <source>
        <dbReference type="ARBA" id="ARBA00023136"/>
    </source>
</evidence>
<dbReference type="Proteomes" id="UP001269968">
    <property type="component" value="Unassembled WGS sequence"/>
</dbReference>
<feature type="transmembrane region" description="Helical" evidence="7">
    <location>
        <begin position="302"/>
        <end position="324"/>
    </location>
</feature>
<dbReference type="GO" id="GO:0022857">
    <property type="term" value="F:transmembrane transporter activity"/>
    <property type="evidence" value="ECO:0007669"/>
    <property type="project" value="InterPro"/>
</dbReference>
<dbReference type="InterPro" id="IPR036259">
    <property type="entry name" value="MFS_trans_sf"/>
</dbReference>
<evidence type="ECO:0000256" key="2">
    <source>
        <dbReference type="ARBA" id="ARBA00022448"/>
    </source>
</evidence>
<feature type="transmembrane region" description="Helical" evidence="7">
    <location>
        <begin position="336"/>
        <end position="358"/>
    </location>
</feature>
<dbReference type="PANTHER" id="PTHR23517:SF13">
    <property type="entry name" value="MAJOR FACILITATOR SUPERFAMILY MFS_1"/>
    <property type="match status" value="1"/>
</dbReference>
<dbReference type="InterPro" id="IPR011701">
    <property type="entry name" value="MFS"/>
</dbReference>
<feature type="transmembrane region" description="Helical" evidence="7">
    <location>
        <begin position="364"/>
        <end position="385"/>
    </location>
</feature>
<evidence type="ECO:0000259" key="8">
    <source>
        <dbReference type="PROSITE" id="PS50850"/>
    </source>
</evidence>
<proteinExistence type="predicted"/>
<dbReference type="SUPFAM" id="SSF103473">
    <property type="entry name" value="MFS general substrate transporter"/>
    <property type="match status" value="1"/>
</dbReference>
<reference evidence="9" key="1">
    <citation type="submission" date="2023-11" db="EMBL/GenBank/DDBJ databases">
        <title>Comparative genomics revealed phylogeny of phytopathogenic Pectobacterium aroidearum based on whole-genome sequencing and function of putative horizontal acquire islands in P. aroidearum PccS1.</title>
        <authorList>
            <person name="Fan J."/>
            <person name="Yang L."/>
        </authorList>
    </citation>
    <scope>NUCLEOTIDE SEQUENCE</scope>
    <source>
        <strain evidence="9">NJAU140</strain>
    </source>
</reference>
<feature type="transmembrane region" description="Helical" evidence="7">
    <location>
        <begin position="278"/>
        <end position="296"/>
    </location>
</feature>
<feature type="transmembrane region" description="Helical" evidence="7">
    <location>
        <begin position="211"/>
        <end position="233"/>
    </location>
</feature>
<protein>
    <submittedName>
        <fullName evidence="9">MFS transporter</fullName>
    </submittedName>
</protein>
<evidence type="ECO:0000256" key="4">
    <source>
        <dbReference type="ARBA" id="ARBA00022692"/>
    </source>
</evidence>
<dbReference type="PROSITE" id="PS50850">
    <property type="entry name" value="MFS"/>
    <property type="match status" value="1"/>
</dbReference>
<feature type="transmembrane region" description="Helical" evidence="7">
    <location>
        <begin position="245"/>
        <end position="266"/>
    </location>
</feature>
<dbReference type="InterPro" id="IPR020846">
    <property type="entry name" value="MFS_dom"/>
</dbReference>
<evidence type="ECO:0000313" key="10">
    <source>
        <dbReference type="Proteomes" id="UP001269968"/>
    </source>
</evidence>
<dbReference type="RefSeq" id="WP_320713701.1">
    <property type="nucleotide sequence ID" value="NZ_JAXHOZ010000010.1"/>
</dbReference>
<evidence type="ECO:0000313" key="9">
    <source>
        <dbReference type="EMBL" id="MDY4376825.1"/>
    </source>
</evidence>
<name>A0AAW9GZ94_9GAMM</name>
<comment type="caution">
    <text evidence="9">The sequence shown here is derived from an EMBL/GenBank/DDBJ whole genome shotgun (WGS) entry which is preliminary data.</text>
</comment>
<dbReference type="GO" id="GO:0005886">
    <property type="term" value="C:plasma membrane"/>
    <property type="evidence" value="ECO:0007669"/>
    <property type="project" value="UniProtKB-SubCell"/>
</dbReference>
<dbReference type="EMBL" id="JAXHOZ010000010">
    <property type="protein sequence ID" value="MDY4376825.1"/>
    <property type="molecule type" value="Genomic_DNA"/>
</dbReference>
<evidence type="ECO:0000256" key="3">
    <source>
        <dbReference type="ARBA" id="ARBA00022475"/>
    </source>
</evidence>